<sequence>MGRADFRLLRELVSKVPWETAFEGIGVHQCSSIFKHCLLKAQDQVIPKYRKSGRRGRRPAWLTRDLLLELRRKKEVYGCWKEGQATRKEYRDAVCVCREKIRVAKAQLELKLAMSVGDNKKGFFRYVNRKRRTKENIGPLLDGEGLLTDNDICKAETFNVFFASVFNTDNGLRDPGYPELEDHDGGNDKLPTDPEHVQDLLLHLDPYKSMGPDGIHPRVLKELADIIAGPLSIIFQRSWESGEVPVDLKLANVVTIFKKGKTEDPSNYRPVSLTSVPGKIMERMILEVIEAHLGDNAVIGPSQHGFMRGRSCLTNLISFYDKITHLVDQGKPADVIFLDFSKAFDTVSHRTVLEKMSSSVQLNKNIIRWVSNWLMGRAQRVVVNGATSGWRMVTSGVPQGSILGPVLFNVFINDLDVGLEGVLRKFANDTKLGGVVDSDEGGKALQRDLDRLESQAITNHMKFNKSKCWVLHLGRGNPGYTYGLGDETLESSPTERDLGVVVDSELNMSQQCALAARRANRILGCIKHGIASRSREVIVPPYSALVQPHLEYCVQFWAPQYKKDIKLLESVQRRATKMVKGLEGKTYEERLRSLGLFRLEKRRLRGGLIAVYNFLARGSGEAGDLFSVITSDRTHGNGVKLRQGKFRLDIRKKFFTERVAAHWNRLPRDVVTAPSLSEFKKRLDCALGHMV</sequence>
<feature type="domain" description="Reverse transcriptase" evidence="1">
    <location>
        <begin position="237"/>
        <end position="502"/>
    </location>
</feature>
<evidence type="ECO:0000259" key="1">
    <source>
        <dbReference type="PROSITE" id="PS50878"/>
    </source>
</evidence>
<dbReference type="InterPro" id="IPR043502">
    <property type="entry name" value="DNA/RNA_pol_sf"/>
</dbReference>
<evidence type="ECO:0000313" key="2">
    <source>
        <dbReference type="Ensembl" id="ENSABRP00000016256.1"/>
    </source>
</evidence>
<dbReference type="GeneTree" id="ENSGT01150000286902"/>
<dbReference type="PANTHER" id="PTHR33332">
    <property type="entry name" value="REVERSE TRANSCRIPTASE DOMAIN-CONTAINING PROTEIN"/>
    <property type="match status" value="1"/>
</dbReference>
<reference evidence="2" key="1">
    <citation type="submission" date="2025-08" db="UniProtKB">
        <authorList>
            <consortium name="Ensembl"/>
        </authorList>
    </citation>
    <scope>IDENTIFICATION</scope>
</reference>
<dbReference type="AlphaFoldDB" id="A0A8B9C8N5"/>
<accession>A0A8B9C8N5</accession>
<keyword evidence="3" id="KW-1185">Reference proteome</keyword>
<name>A0A8B9C8N5_9AVES</name>
<dbReference type="Proteomes" id="UP000694426">
    <property type="component" value="Unplaced"/>
</dbReference>
<dbReference type="InterPro" id="IPR000477">
    <property type="entry name" value="RT_dom"/>
</dbReference>
<dbReference type="Pfam" id="PF00078">
    <property type="entry name" value="RVT_1"/>
    <property type="match status" value="1"/>
</dbReference>
<evidence type="ECO:0000313" key="3">
    <source>
        <dbReference type="Proteomes" id="UP000694426"/>
    </source>
</evidence>
<protein>
    <recommendedName>
        <fullName evidence="1">Reverse transcriptase domain-containing protein</fullName>
    </recommendedName>
</protein>
<dbReference type="Ensembl" id="ENSABRT00000023158.1">
    <property type="protein sequence ID" value="ENSABRP00000016256.1"/>
    <property type="gene ID" value="ENSABRG00000014260.1"/>
</dbReference>
<dbReference type="CDD" id="cd01650">
    <property type="entry name" value="RT_nLTR_like"/>
    <property type="match status" value="1"/>
</dbReference>
<reference evidence="2" key="2">
    <citation type="submission" date="2025-09" db="UniProtKB">
        <authorList>
            <consortium name="Ensembl"/>
        </authorList>
    </citation>
    <scope>IDENTIFICATION</scope>
</reference>
<proteinExistence type="predicted"/>
<dbReference type="SUPFAM" id="SSF56672">
    <property type="entry name" value="DNA/RNA polymerases"/>
    <property type="match status" value="1"/>
</dbReference>
<organism evidence="2 3">
    <name type="scientific">Anser brachyrhynchus</name>
    <name type="common">Pink-footed goose</name>
    <dbReference type="NCBI Taxonomy" id="132585"/>
    <lineage>
        <taxon>Eukaryota</taxon>
        <taxon>Metazoa</taxon>
        <taxon>Chordata</taxon>
        <taxon>Craniata</taxon>
        <taxon>Vertebrata</taxon>
        <taxon>Euteleostomi</taxon>
        <taxon>Archelosauria</taxon>
        <taxon>Archosauria</taxon>
        <taxon>Dinosauria</taxon>
        <taxon>Saurischia</taxon>
        <taxon>Theropoda</taxon>
        <taxon>Coelurosauria</taxon>
        <taxon>Aves</taxon>
        <taxon>Neognathae</taxon>
        <taxon>Galloanserae</taxon>
        <taxon>Anseriformes</taxon>
        <taxon>Anatidae</taxon>
        <taxon>Anserinae</taxon>
        <taxon>Anser</taxon>
    </lineage>
</organism>
<dbReference type="PROSITE" id="PS50878">
    <property type="entry name" value="RT_POL"/>
    <property type="match status" value="1"/>
</dbReference>